<proteinExistence type="predicted"/>
<dbReference type="KEGG" id="apln:108735619"/>
<reference evidence="3" key="1">
    <citation type="submission" date="2025-08" db="UniProtKB">
        <authorList>
            <consortium name="RefSeq"/>
        </authorList>
    </citation>
    <scope>IDENTIFICATION</scope>
    <source>
        <tissue evidence="3">Entire body</tissue>
    </source>
</reference>
<evidence type="ECO:0000313" key="2">
    <source>
        <dbReference type="Proteomes" id="UP000192223"/>
    </source>
</evidence>
<gene>
    <name evidence="3" type="primary">LOC108735619</name>
</gene>
<evidence type="ECO:0000313" key="3">
    <source>
        <dbReference type="RefSeq" id="XP_025830770.1"/>
    </source>
</evidence>
<name>A0A7F5QZM6_AGRPL</name>
<dbReference type="Proteomes" id="UP000192223">
    <property type="component" value="Unplaced"/>
</dbReference>
<protein>
    <submittedName>
        <fullName evidence="3">Uncharacterized protein LOC108735619</fullName>
    </submittedName>
</protein>
<dbReference type="AlphaFoldDB" id="A0A7F5QZM6"/>
<organism evidence="2 3">
    <name type="scientific">Agrilus planipennis</name>
    <name type="common">Emerald ash borer</name>
    <name type="synonym">Agrilus marcopoli</name>
    <dbReference type="NCBI Taxonomy" id="224129"/>
    <lineage>
        <taxon>Eukaryota</taxon>
        <taxon>Metazoa</taxon>
        <taxon>Ecdysozoa</taxon>
        <taxon>Arthropoda</taxon>
        <taxon>Hexapoda</taxon>
        <taxon>Insecta</taxon>
        <taxon>Pterygota</taxon>
        <taxon>Neoptera</taxon>
        <taxon>Endopterygota</taxon>
        <taxon>Coleoptera</taxon>
        <taxon>Polyphaga</taxon>
        <taxon>Elateriformia</taxon>
        <taxon>Buprestoidea</taxon>
        <taxon>Buprestidae</taxon>
        <taxon>Agrilinae</taxon>
        <taxon>Agrilus</taxon>
    </lineage>
</organism>
<dbReference type="Gene3D" id="3.40.190.10">
    <property type="entry name" value="Periplasmic binding protein-like II"/>
    <property type="match status" value="1"/>
</dbReference>
<keyword evidence="1" id="KW-0732">Signal</keyword>
<accession>A0A7F5QZM6</accession>
<dbReference type="OrthoDB" id="6430908at2759"/>
<dbReference type="RefSeq" id="XP_025830770.1">
    <property type="nucleotide sequence ID" value="XM_025974985.1"/>
</dbReference>
<evidence type="ECO:0000256" key="1">
    <source>
        <dbReference type="SAM" id="SignalP"/>
    </source>
</evidence>
<feature type="chain" id="PRO_5028837929" evidence="1">
    <location>
        <begin position="20"/>
        <end position="348"/>
    </location>
</feature>
<sequence>MFRLAILLHFVLLFAENDAKMALKSGEFDVYSKYMKIIYEKHLNPQDITFCMDCHHRLTDYIPKEIPLIMINSKSKQLQWYQNIKIDSYILDISTETENVLDLLEEMPGWNPRAKFFIMFEGGSVSHLLKQLFAKYITNVVILTPVNISTLKVLTYFPYKNGQLRPKSIKSTTIAIFGDEYLNDTVDLFPDKIPRKWKNATINVMPVYAPPYMMCPTCPSMRGLEFLLLDNVGRCLGIKFKYPNNVSNAWGRKTINGSYTLGMGAVQERKFDLAVGGYHANSPDNVDFDMIYPHMEDNVVVVVHSANVEARWKSTIDIFQFRELSEIFKFIMYLDVTSFDKLNLSQFD</sequence>
<keyword evidence="2" id="KW-1185">Reference proteome</keyword>
<dbReference type="SUPFAM" id="SSF53850">
    <property type="entry name" value="Periplasmic binding protein-like II"/>
    <property type="match status" value="1"/>
</dbReference>
<dbReference type="InParanoid" id="A0A7F5QZM6"/>
<dbReference type="GeneID" id="108735619"/>
<feature type="signal peptide" evidence="1">
    <location>
        <begin position="1"/>
        <end position="19"/>
    </location>
</feature>